<dbReference type="SUPFAM" id="SSF52540">
    <property type="entry name" value="P-loop containing nucleoside triphosphate hydrolases"/>
    <property type="match status" value="1"/>
</dbReference>
<dbReference type="eggNOG" id="COG3451">
    <property type="taxonomic scope" value="Bacteria"/>
</dbReference>
<proteinExistence type="inferred from homology"/>
<dbReference type="PATRIC" id="fig|679201.3.peg.390"/>
<keyword evidence="3" id="KW-0067">ATP-binding</keyword>
<sequence>MYRLDRFLIKSEPLKYTLPWARIIPGSPTIVLNKDGSIQTTFSYRGPDLDSAIREQLSVMTQKLNSVFMAMDTGWVMFFESQRIPSTDYPTDAYFPDPITKIMDDERKEFFSSGDSHFESNYYATLYWMPPNDHEGRLRSFVVEGKKQKGLTEDDYLVAFKTVVEAVYEAFFACQIPCEILSADEMVSYLYSTVSMHRRKLKLPKHPLLLDQFLCDSALSGGLEPRLGSKHMRIVTIIGYMDNTIFGIFDNLNLQNFSYRWISRYYCLGKLDSLDEVHKKTREWKAKFKGVMDMVREFASGQEDNSNINQTAVTKYQQAKTAEMWIESDITSYGYYTSCIVVLADSPDEADVRAKAVVQTINNIGFKAKVEDLNSVDAWMGTLPGNVGRNVRRHLVSCTNLIHMMPLSTIWAGASRNKHLDGPPLLYTQTSGNTPFRLSLHVGDVGHTLVVGPTGAGKSVFLNMVEASFRKYKDARVFVFDKGASNYVLTRGVGGTFFDLGNEESGALSFQPLAMIDDDKERQWALEWICDYVRQENLEITPERKQLIWDALEAVATSYVGENKRLRRMTNLVNAIQSEELKNALAPLCSGGPYGRIFDSDVDNLQLGSWQTFEMEKLMNTPQIVGTTLMYIFHRIEQSLKGEPTIIVLDECWVFFDNEQFAAKIREWLKVLRKANASVIFATQSITDIVNSPIFHTVLDSCYSRIFLPNNDALEETMKENYGLFGLNRRQIEIIASATKKLHYYYVSSYGSRLFQLALDACPVSLAYVAVNTEGVIAAKEIFRKYGSEGFNRRWLMRSNIIEDKSADPPEEIAAQ</sequence>
<dbReference type="GO" id="GO:0005524">
    <property type="term" value="F:ATP binding"/>
    <property type="evidence" value="ECO:0007669"/>
    <property type="project" value="UniProtKB-KW"/>
</dbReference>
<evidence type="ECO:0000259" key="4">
    <source>
        <dbReference type="Pfam" id="PF03135"/>
    </source>
</evidence>
<dbReference type="InterPro" id="IPR051162">
    <property type="entry name" value="T4SS_component"/>
</dbReference>
<evidence type="ECO:0000256" key="1">
    <source>
        <dbReference type="ARBA" id="ARBA00006512"/>
    </source>
</evidence>
<dbReference type="STRING" id="679201.HMPREF9334_00389"/>
<comment type="similarity">
    <text evidence="1">Belongs to the TrbE/VirB4 family.</text>
</comment>
<comment type="caution">
    <text evidence="6">The sequence shown here is derived from an EMBL/GenBank/DDBJ whole genome shotgun (WGS) entry which is preliminary data.</text>
</comment>
<evidence type="ECO:0000259" key="5">
    <source>
        <dbReference type="Pfam" id="PF19044"/>
    </source>
</evidence>
<evidence type="ECO:0000313" key="7">
    <source>
        <dbReference type="Proteomes" id="UP000004129"/>
    </source>
</evidence>
<dbReference type="Pfam" id="PF03135">
    <property type="entry name" value="CagE_TrbE_VirB"/>
    <property type="match status" value="1"/>
</dbReference>
<gene>
    <name evidence="6" type="ORF">HMPREF9334_00389</name>
</gene>
<dbReference type="InterPro" id="IPR018145">
    <property type="entry name" value="CagE_TrbE_VirB_cntrl_dom"/>
</dbReference>
<feature type="domain" description="TraG P-loop" evidence="5">
    <location>
        <begin position="579"/>
        <end position="741"/>
    </location>
</feature>
<dbReference type="PANTHER" id="PTHR30121:SF12">
    <property type="entry name" value="TYPE IV SECRETION SYSTEM PROTEIN CAGE"/>
    <property type="match status" value="1"/>
</dbReference>
<evidence type="ECO:0000256" key="2">
    <source>
        <dbReference type="ARBA" id="ARBA00022741"/>
    </source>
</evidence>
<feature type="domain" description="CagE TrbE VirB component of type IV transporter system central" evidence="4">
    <location>
        <begin position="297"/>
        <end position="392"/>
    </location>
</feature>
<protein>
    <recommendedName>
        <fullName evidence="8">AAA+ ATPase domain-containing protein</fullName>
    </recommendedName>
</protein>
<keyword evidence="7" id="KW-1185">Reference proteome</keyword>
<name>G5GMA8_9FIRM</name>
<keyword evidence="2" id="KW-0547">Nucleotide-binding</keyword>
<dbReference type="InterPro" id="IPR043964">
    <property type="entry name" value="P-loop_TraG"/>
</dbReference>
<evidence type="ECO:0000313" key="6">
    <source>
        <dbReference type="EMBL" id="EHG22353.1"/>
    </source>
</evidence>
<evidence type="ECO:0000256" key="3">
    <source>
        <dbReference type="ARBA" id="ARBA00022840"/>
    </source>
</evidence>
<accession>G5GMA8</accession>
<dbReference type="AlphaFoldDB" id="G5GMA8"/>
<dbReference type="Gene3D" id="3.40.50.300">
    <property type="entry name" value="P-loop containing nucleotide triphosphate hydrolases"/>
    <property type="match status" value="2"/>
</dbReference>
<organism evidence="6 7">
    <name type="scientific">Selenomonas infelix ATCC 43532</name>
    <dbReference type="NCBI Taxonomy" id="679201"/>
    <lineage>
        <taxon>Bacteria</taxon>
        <taxon>Bacillati</taxon>
        <taxon>Bacillota</taxon>
        <taxon>Negativicutes</taxon>
        <taxon>Selenomonadales</taxon>
        <taxon>Selenomonadaceae</taxon>
        <taxon>Selenomonas</taxon>
    </lineage>
</organism>
<dbReference type="PANTHER" id="PTHR30121">
    <property type="entry name" value="UNCHARACTERIZED PROTEIN YJGR-RELATED"/>
    <property type="match status" value="1"/>
</dbReference>
<dbReference type="EMBL" id="ACZM01000003">
    <property type="protein sequence ID" value="EHG22353.1"/>
    <property type="molecule type" value="Genomic_DNA"/>
</dbReference>
<dbReference type="RefSeq" id="WP_006691839.1">
    <property type="nucleotide sequence ID" value="NZ_JH376797.1"/>
</dbReference>
<dbReference type="Proteomes" id="UP000004129">
    <property type="component" value="Unassembled WGS sequence"/>
</dbReference>
<dbReference type="Pfam" id="PF19044">
    <property type="entry name" value="P-loop_TraG"/>
    <property type="match status" value="1"/>
</dbReference>
<reference evidence="6 7" key="1">
    <citation type="submission" date="2011-08" db="EMBL/GenBank/DDBJ databases">
        <title>The Genome Sequence of Selenomonas infelix ATCC 43532.</title>
        <authorList>
            <consortium name="The Broad Institute Genome Sequencing Platform"/>
            <person name="Earl A."/>
            <person name="Ward D."/>
            <person name="Feldgarden M."/>
            <person name="Gevers D."/>
            <person name="Izard J."/>
            <person name="Blanton J.M."/>
            <person name="Baranova O.V."/>
            <person name="Dewhirst F.E."/>
            <person name="Young S.K."/>
            <person name="Zeng Q."/>
            <person name="Gargeya S."/>
            <person name="Fitzgerald M."/>
            <person name="Haas B."/>
            <person name="Abouelleil A."/>
            <person name="Alvarado L."/>
            <person name="Arachchi H.M."/>
            <person name="Berlin A."/>
            <person name="Brown A."/>
            <person name="Chapman S.B."/>
            <person name="Chen Z."/>
            <person name="Dunbar C."/>
            <person name="Freedman E."/>
            <person name="Gearin G."/>
            <person name="Gellesch M."/>
            <person name="Goldberg J."/>
            <person name="Griggs A."/>
            <person name="Gujja S."/>
            <person name="Heiman D."/>
            <person name="Howarth C."/>
            <person name="Larson L."/>
            <person name="Lui A."/>
            <person name="MacDonald P.J.P."/>
            <person name="Montmayeur A."/>
            <person name="Murphy C."/>
            <person name="Neiman D."/>
            <person name="Pearson M."/>
            <person name="Priest M."/>
            <person name="Roberts A."/>
            <person name="Saif S."/>
            <person name="Shea T."/>
            <person name="Shenoy N."/>
            <person name="Sisk P."/>
            <person name="Stolte C."/>
            <person name="Sykes S."/>
            <person name="Wortman J."/>
            <person name="Nusbaum C."/>
            <person name="Birren B."/>
        </authorList>
    </citation>
    <scope>NUCLEOTIDE SEQUENCE [LARGE SCALE GENOMIC DNA]</scope>
    <source>
        <strain evidence="6 7">ATCC 43532</strain>
    </source>
</reference>
<evidence type="ECO:0008006" key="8">
    <source>
        <dbReference type="Google" id="ProtNLM"/>
    </source>
</evidence>
<dbReference type="InterPro" id="IPR027417">
    <property type="entry name" value="P-loop_NTPase"/>
</dbReference>
<dbReference type="HOGENOM" id="CLU_008341_1_0_9"/>
<dbReference type="OrthoDB" id="9816422at2"/>